<organism evidence="2 3">
    <name type="scientific">Rosenbergiella nectarea</name>
    <dbReference type="NCBI Taxonomy" id="988801"/>
    <lineage>
        <taxon>Bacteria</taxon>
        <taxon>Pseudomonadati</taxon>
        <taxon>Pseudomonadota</taxon>
        <taxon>Gammaproteobacteria</taxon>
        <taxon>Enterobacterales</taxon>
        <taxon>Erwiniaceae</taxon>
        <taxon>Rosenbergiella</taxon>
    </lineage>
</organism>
<dbReference type="EMBL" id="FOGC01000002">
    <property type="protein sequence ID" value="SEQ30030.1"/>
    <property type="molecule type" value="Genomic_DNA"/>
</dbReference>
<accession>A0A1H9EWE1</accession>
<proteinExistence type="predicted"/>
<gene>
    <name evidence="2" type="ORF">SAMN05216522_10283</name>
</gene>
<keyword evidence="3" id="KW-1185">Reference proteome</keyword>
<evidence type="ECO:0000256" key="1">
    <source>
        <dbReference type="SAM" id="MobiDB-lite"/>
    </source>
</evidence>
<evidence type="ECO:0000313" key="2">
    <source>
        <dbReference type="EMBL" id="SEQ30030.1"/>
    </source>
</evidence>
<protein>
    <submittedName>
        <fullName evidence="2">Uncharacterized protein</fullName>
    </submittedName>
</protein>
<reference evidence="3" key="1">
    <citation type="submission" date="2016-10" db="EMBL/GenBank/DDBJ databases">
        <authorList>
            <person name="Varghese N."/>
            <person name="Submissions S."/>
        </authorList>
    </citation>
    <scope>NUCLEOTIDE SEQUENCE [LARGE SCALE GENOMIC DNA]</scope>
    <source>
        <strain evidence="3">8N4</strain>
    </source>
</reference>
<evidence type="ECO:0000313" key="3">
    <source>
        <dbReference type="Proteomes" id="UP000242515"/>
    </source>
</evidence>
<feature type="compositionally biased region" description="Basic and acidic residues" evidence="1">
    <location>
        <begin position="33"/>
        <end position="46"/>
    </location>
</feature>
<name>A0A1H9EWE1_9GAMM</name>
<dbReference type="AlphaFoldDB" id="A0A1H9EWE1"/>
<dbReference type="RefSeq" id="WP_177173070.1">
    <property type="nucleotide sequence ID" value="NZ_FOGC01000002.1"/>
</dbReference>
<feature type="region of interest" description="Disordered" evidence="1">
    <location>
        <begin position="13"/>
        <end position="46"/>
    </location>
</feature>
<dbReference type="Proteomes" id="UP000242515">
    <property type="component" value="Unassembled WGS sequence"/>
</dbReference>
<sequence length="46" mass="5565">MSDYDNDLYETLFATRQRPFPEESSAPIRRRHTSDEGEYHELQFND</sequence>